<dbReference type="RefSeq" id="XP_049265646.1">
    <property type="nucleotide sequence ID" value="XM_049404720.1"/>
</dbReference>
<name>A0A8J5QGM5_9ASCO</name>
<feature type="compositionally biased region" description="Polar residues" evidence="2">
    <location>
        <begin position="178"/>
        <end position="192"/>
    </location>
</feature>
<evidence type="ECO:0000256" key="2">
    <source>
        <dbReference type="SAM" id="MobiDB-lite"/>
    </source>
</evidence>
<evidence type="ECO:0000256" key="1">
    <source>
        <dbReference type="SAM" id="Coils"/>
    </source>
</evidence>
<reference evidence="3 4" key="1">
    <citation type="journal article" date="2021" name="DNA Res.">
        <title>Genome analysis of Candida subhashii reveals its hybrid nature and dual mitochondrial genome conformations.</title>
        <authorList>
            <person name="Mixao V."/>
            <person name="Hegedusova E."/>
            <person name="Saus E."/>
            <person name="Pryszcz L.P."/>
            <person name="Cillingova A."/>
            <person name="Nosek J."/>
            <person name="Gabaldon T."/>
        </authorList>
    </citation>
    <scope>NUCLEOTIDE SEQUENCE [LARGE SCALE GENOMIC DNA]</scope>
    <source>
        <strain evidence="3 4">CBS 10753</strain>
    </source>
</reference>
<feature type="region of interest" description="Disordered" evidence="2">
    <location>
        <begin position="78"/>
        <end position="104"/>
    </location>
</feature>
<accession>A0A8J5QGM5</accession>
<dbReference type="Proteomes" id="UP000694255">
    <property type="component" value="Unassembled WGS sequence"/>
</dbReference>
<feature type="compositionally biased region" description="Low complexity" evidence="2">
    <location>
        <begin position="37"/>
        <end position="50"/>
    </location>
</feature>
<feature type="region of interest" description="Disordered" evidence="2">
    <location>
        <begin position="1"/>
        <end position="57"/>
    </location>
</feature>
<gene>
    <name evidence="3" type="ORF">J8A68_001102</name>
</gene>
<dbReference type="OrthoDB" id="4036304at2759"/>
<feature type="compositionally biased region" description="Polar residues" evidence="2">
    <location>
        <begin position="342"/>
        <end position="368"/>
    </location>
</feature>
<dbReference type="GeneID" id="73467903"/>
<proteinExistence type="predicted"/>
<dbReference type="EMBL" id="JAGSYN010000050">
    <property type="protein sequence ID" value="KAG7665414.1"/>
    <property type="molecule type" value="Genomic_DNA"/>
</dbReference>
<evidence type="ECO:0000313" key="4">
    <source>
        <dbReference type="Proteomes" id="UP000694255"/>
    </source>
</evidence>
<feature type="coiled-coil region" evidence="1">
    <location>
        <begin position="140"/>
        <end position="167"/>
    </location>
</feature>
<feature type="compositionally biased region" description="Low complexity" evidence="2">
    <location>
        <begin position="267"/>
        <end position="290"/>
    </location>
</feature>
<protein>
    <submittedName>
        <fullName evidence="3">TDA11</fullName>
    </submittedName>
</protein>
<feature type="region of interest" description="Disordered" evidence="2">
    <location>
        <begin position="342"/>
        <end position="383"/>
    </location>
</feature>
<feature type="compositionally biased region" description="Basic and acidic residues" evidence="2">
    <location>
        <begin position="17"/>
        <end position="31"/>
    </location>
</feature>
<organism evidence="3 4">
    <name type="scientific">[Candida] subhashii</name>
    <dbReference type="NCBI Taxonomy" id="561895"/>
    <lineage>
        <taxon>Eukaryota</taxon>
        <taxon>Fungi</taxon>
        <taxon>Dikarya</taxon>
        <taxon>Ascomycota</taxon>
        <taxon>Saccharomycotina</taxon>
        <taxon>Pichiomycetes</taxon>
        <taxon>Debaryomycetaceae</taxon>
        <taxon>Spathaspora</taxon>
    </lineage>
</organism>
<feature type="compositionally biased region" description="Polar residues" evidence="2">
    <location>
        <begin position="200"/>
        <end position="218"/>
    </location>
</feature>
<evidence type="ECO:0000313" key="3">
    <source>
        <dbReference type="EMBL" id="KAG7665414.1"/>
    </source>
</evidence>
<feature type="region of interest" description="Disordered" evidence="2">
    <location>
        <begin position="177"/>
        <end position="218"/>
    </location>
</feature>
<keyword evidence="1" id="KW-0175">Coiled coil</keyword>
<keyword evidence="4" id="KW-1185">Reference proteome</keyword>
<comment type="caution">
    <text evidence="3">The sequence shown here is derived from an EMBL/GenBank/DDBJ whole genome shotgun (WGS) entry which is preliminary data.</text>
</comment>
<sequence>MSLEPDYPKFNVHTTPHKQDVQTPHRQDKQFQSRIRSQSTSSSSSTPTSTNKLSRANSVRSKGLNIFAVSPIPPTIKTPSITQPNIAPVCSHPQTSLPDRGDTRNTNDLKYEVELPPMGQLMAMDVDQQLRFLALKEMCIVEIKDRIQSLNNKLSTHENELHRLRKVVQRSLYAEVNGTANRQSKSTPQRHTNSADDTLRTPSPKQLRQSENSVMQNSSSAILNGLSKPLNMLQQLDNIISDGFEKSLLSDKENYTYKQRTHRSRPSQDSTSSSGSSSSPLKSRSNRLPRNPQENPSPSELWDIKQSTDDMLQTVTDSMWSLFNDVKTNVLASLTEEFGTDSNAEISRPSTMHSHSEVQPNRSKTQITSKKESPASAIDTVKTKEVLPQYDDFDEDDFLEPVLSDNDEDVDHTLDLSIYKN</sequence>
<dbReference type="AlphaFoldDB" id="A0A8J5QGM5"/>
<feature type="region of interest" description="Disordered" evidence="2">
    <location>
        <begin position="255"/>
        <end position="304"/>
    </location>
</feature>